<dbReference type="InterPro" id="IPR036291">
    <property type="entry name" value="NAD(P)-bd_dom_sf"/>
</dbReference>
<keyword evidence="13" id="KW-0720">Serine protease</keyword>
<feature type="active site" description="Charge relay system" evidence="13">
    <location>
        <position position="771"/>
    </location>
</feature>
<dbReference type="PANTHER" id="PTHR24322">
    <property type="entry name" value="PKSB"/>
    <property type="match status" value="1"/>
</dbReference>
<dbReference type="CDD" id="cd05339">
    <property type="entry name" value="17beta-HSDXI-like_SDR_c"/>
    <property type="match status" value="1"/>
</dbReference>
<dbReference type="GeneID" id="68355077"/>
<dbReference type="GO" id="GO:0016020">
    <property type="term" value="C:membrane"/>
    <property type="evidence" value="ECO:0007669"/>
    <property type="project" value="UniProtKB-SubCell"/>
</dbReference>
<dbReference type="InterPro" id="IPR036852">
    <property type="entry name" value="Peptidase_S8/S53_dom_sf"/>
</dbReference>
<proteinExistence type="inferred from homology"/>
<dbReference type="SUPFAM" id="SSF51735">
    <property type="entry name" value="NAD(P)-binding Rossmann-fold domains"/>
    <property type="match status" value="1"/>
</dbReference>
<dbReference type="AlphaFoldDB" id="A0A9P8SHS3"/>
<dbReference type="PROSITE" id="PS00061">
    <property type="entry name" value="ADH_SHORT"/>
    <property type="match status" value="1"/>
</dbReference>
<evidence type="ECO:0000259" key="14">
    <source>
        <dbReference type="Pfam" id="PF00082"/>
    </source>
</evidence>
<accession>A0A9P8SHS3</accession>
<comment type="caution">
    <text evidence="16">The sequence shown here is derived from an EMBL/GenBank/DDBJ whole genome shotgun (WGS) entry which is preliminary data.</text>
</comment>
<evidence type="ECO:0000259" key="15">
    <source>
        <dbReference type="Pfam" id="PF24476"/>
    </source>
</evidence>
<dbReference type="InterPro" id="IPR000209">
    <property type="entry name" value="Peptidase_S8/S53_dom"/>
</dbReference>
<name>A0A9P8SHS3_9HYPO</name>
<dbReference type="PROSITE" id="PS51892">
    <property type="entry name" value="SUBTILASE"/>
    <property type="match status" value="1"/>
</dbReference>
<dbReference type="SUPFAM" id="SSF52743">
    <property type="entry name" value="Subtilisin-like"/>
    <property type="match status" value="1"/>
</dbReference>
<comment type="function">
    <text evidence="10">Catalyzes the reduction of all-trans-retinal to all-trans-retinol in the presence of NADPH.</text>
</comment>
<dbReference type="Pfam" id="PF24476">
    <property type="entry name" value="DUF7580"/>
    <property type="match status" value="1"/>
</dbReference>
<keyword evidence="6" id="KW-1133">Transmembrane helix</keyword>
<keyword evidence="17" id="KW-1185">Reference proteome</keyword>
<dbReference type="Proteomes" id="UP000824596">
    <property type="component" value="Unassembled WGS sequence"/>
</dbReference>
<dbReference type="FunFam" id="3.40.50.720:FF:000131">
    <property type="entry name" value="Short-chain dehydrogenase/reductase 3"/>
    <property type="match status" value="1"/>
</dbReference>
<evidence type="ECO:0000256" key="12">
    <source>
        <dbReference type="ARBA" id="ARBA00082544"/>
    </source>
</evidence>
<evidence type="ECO:0000256" key="8">
    <source>
        <dbReference type="ARBA" id="ARBA00023098"/>
    </source>
</evidence>
<evidence type="ECO:0000256" key="1">
    <source>
        <dbReference type="ARBA" id="ARBA00004141"/>
    </source>
</evidence>
<dbReference type="PROSITE" id="PS00136">
    <property type="entry name" value="SUBTILASE_ASP"/>
    <property type="match status" value="1"/>
</dbReference>
<dbReference type="PRINTS" id="PR00081">
    <property type="entry name" value="GDHRDH"/>
</dbReference>
<dbReference type="OrthoDB" id="10253736at2759"/>
<keyword evidence="7" id="KW-0560">Oxidoreductase</keyword>
<dbReference type="InterPro" id="IPR056002">
    <property type="entry name" value="DUF7580"/>
</dbReference>
<evidence type="ECO:0000256" key="10">
    <source>
        <dbReference type="ARBA" id="ARBA00059620"/>
    </source>
</evidence>
<sequence length="1234" mass="138125">MAKTIQFGHTQDDKKASQFCGTCASTLWSIKCHLQKPHQARDESQKKVEGLLNNLERLCSYPLPRDKATGCLRNFASADNGATLDSQLELVKKFRRFSGKSVKEETAQALAEPPSECSSSPRHLKGQQMGFEMDDDIQHLHSTLLRYQKCRREGSHRSIITNIRLNGYRRLAANDATAEFGVLFFDHPHTGECHWQEACIQICPRQPSTASRIRFWDDEHEQQPSSPSQCHENYTPISYSNFCHYISSRSQAQLLLSAQNGMLMLRRHCDISRNWISNQRAVPLATLLREHEARFTEKMKAVLAMLLARAAWQFYDSALIGQGLTKENVHFLFEERDRIHGVFINEPMLVTRFKDDSTSEMDLGSEVQGEAVRTAAIHDRPKLLALGLLLLELETGTPMETYREDPDLRPAGPLNVNTDHKIAKKLLDPKHPAYILREISPFSPFRKVLPMCIEAGELTRRLHENLSAQKKTNPSLDPSKALIYSEIVLPFEQWVTNYDDPDMVKVLYKIQRPSVPGIIGPTPQVPSRPEPHTVINRNIVQDNEYTTRRLSQRWFENYDQLKEVLQPQDGETGAKYQRVKIAVLDTGIDPGDYWFYRDSRIIDQYKDFVDSDHKGVPNDETGHGSAAVSLLVKTCPNAGLYLARVLKTNSPTRAEVDNVVNAIDWAIGHKVDIITMALGFREHQPDIADAITKARGQQILIFSVASNARNMDRIYFPARIHDQVFGIFSTNGGNRESRDLNPSPDDRQHSFAIFGEGVELTENAPLVRGTSYSTSIAAGLAAMLLDFSRQETSQVEAFDLSRLREMKVMTRVLLEMARESSDGKYKCIRPWDVLRSRLDPCHVAMTGVQRKSQRVHAVTRSSAAGMLPHTRLLPREGFCGDVVIRVLGLTVFNPVLLLPLALVARFTDKGHGLSDLHPWASTTLTVLLSLSLIVRADAWLSDKARNNWIDDAYDWSKEIVLVTGGAQGIGGSMVRFLDDKGIMVVVLDLQPMSFTTSSRVHHFHCDIRSPERVKAVADAVRAKVGHPTVVINNAGVVRGKTVLDAEPTDVRFTFDVNTLSHFWVTKAFLPNMTARNHGMVVTVSSIAAWAAAPGMVDYSASKAAAKVFSEGLAAELSAIYGAPNVRTVSVHPGYTKTALFQGFKQRSRFLVPPLEPDSVAEAVVKQVLTGRSAQVILPRCTAALRILPEWFGVPFRARTLKSVMAGFRGRQVVNDVDAPYEGKYNSRKGARGEE</sequence>
<dbReference type="Pfam" id="PF00106">
    <property type="entry name" value="adh_short"/>
    <property type="match status" value="1"/>
</dbReference>
<feature type="active site" description="Charge relay system" evidence="13">
    <location>
        <position position="623"/>
    </location>
</feature>
<gene>
    <name evidence="16" type="ORF">HRG_05948</name>
</gene>
<keyword evidence="4 13" id="KW-0378">Hydrolase</keyword>
<evidence type="ECO:0000313" key="16">
    <source>
        <dbReference type="EMBL" id="KAH0963438.1"/>
    </source>
</evidence>
<comment type="similarity">
    <text evidence="2">Belongs to the short-chain dehydrogenases/reductases (SDR) family.</text>
</comment>
<keyword evidence="9" id="KW-0472">Membrane</keyword>
<dbReference type="InterPro" id="IPR020904">
    <property type="entry name" value="Sc_DH/Rdtase_CS"/>
</dbReference>
<evidence type="ECO:0000256" key="5">
    <source>
        <dbReference type="ARBA" id="ARBA00022857"/>
    </source>
</evidence>
<evidence type="ECO:0000256" key="11">
    <source>
        <dbReference type="ARBA" id="ARBA00068717"/>
    </source>
</evidence>
<dbReference type="Gene3D" id="3.40.50.200">
    <property type="entry name" value="Peptidase S8/S53 domain"/>
    <property type="match status" value="1"/>
</dbReference>
<evidence type="ECO:0000256" key="6">
    <source>
        <dbReference type="ARBA" id="ARBA00022989"/>
    </source>
</evidence>
<dbReference type="InterPro" id="IPR002347">
    <property type="entry name" value="SDR_fam"/>
</dbReference>
<evidence type="ECO:0000256" key="13">
    <source>
        <dbReference type="PROSITE-ProRule" id="PRU01240"/>
    </source>
</evidence>
<keyword evidence="13" id="KW-0645">Protease</keyword>
<evidence type="ECO:0000256" key="3">
    <source>
        <dbReference type="ARBA" id="ARBA00022692"/>
    </source>
</evidence>
<evidence type="ECO:0000256" key="4">
    <source>
        <dbReference type="ARBA" id="ARBA00022801"/>
    </source>
</evidence>
<keyword evidence="8" id="KW-0443">Lipid metabolism</keyword>
<feature type="domain" description="DUF7580" evidence="15">
    <location>
        <begin position="138"/>
        <end position="493"/>
    </location>
</feature>
<keyword evidence="5" id="KW-0521">NADP</keyword>
<reference evidence="16" key="1">
    <citation type="submission" date="2021-09" db="EMBL/GenBank/DDBJ databases">
        <title>A high-quality genome of the endoparasitic fungus Hirsutella rhossiliensis with a comparison of Hirsutella genomes reveals transposable elements contributing to genome size variation.</title>
        <authorList>
            <person name="Lin R."/>
            <person name="Jiao Y."/>
            <person name="Sun X."/>
            <person name="Ling J."/>
            <person name="Xie B."/>
            <person name="Cheng X."/>
        </authorList>
    </citation>
    <scope>NUCLEOTIDE SEQUENCE</scope>
    <source>
        <strain evidence="16">HR02</strain>
    </source>
</reference>
<evidence type="ECO:0000256" key="2">
    <source>
        <dbReference type="ARBA" id="ARBA00006484"/>
    </source>
</evidence>
<comment type="similarity">
    <text evidence="13">Belongs to the peptidase S8 family.</text>
</comment>
<dbReference type="PANTHER" id="PTHR24322:SF736">
    <property type="entry name" value="RETINOL DEHYDROGENASE 10"/>
    <property type="match status" value="1"/>
</dbReference>
<evidence type="ECO:0000256" key="7">
    <source>
        <dbReference type="ARBA" id="ARBA00023002"/>
    </source>
</evidence>
<dbReference type="EMBL" id="JAIZPD010000005">
    <property type="protein sequence ID" value="KAH0963438.1"/>
    <property type="molecule type" value="Genomic_DNA"/>
</dbReference>
<dbReference type="Gene3D" id="3.40.50.720">
    <property type="entry name" value="NAD(P)-binding Rossmann-like Domain"/>
    <property type="match status" value="1"/>
</dbReference>
<keyword evidence="3" id="KW-0812">Transmembrane</keyword>
<dbReference type="GO" id="GO:0006508">
    <property type="term" value="P:proteolysis"/>
    <property type="evidence" value="ECO:0007669"/>
    <property type="project" value="UniProtKB-KW"/>
</dbReference>
<dbReference type="InterPro" id="IPR023827">
    <property type="entry name" value="Peptidase_S8_Asp-AS"/>
</dbReference>
<organism evidence="16 17">
    <name type="scientific">Hirsutella rhossiliensis</name>
    <dbReference type="NCBI Taxonomy" id="111463"/>
    <lineage>
        <taxon>Eukaryota</taxon>
        <taxon>Fungi</taxon>
        <taxon>Dikarya</taxon>
        <taxon>Ascomycota</taxon>
        <taxon>Pezizomycotina</taxon>
        <taxon>Sordariomycetes</taxon>
        <taxon>Hypocreomycetidae</taxon>
        <taxon>Hypocreales</taxon>
        <taxon>Ophiocordycipitaceae</taxon>
        <taxon>Hirsutella</taxon>
    </lineage>
</organism>
<protein>
    <recommendedName>
        <fullName evidence="11">Short-chain dehydrogenase/reductase 3</fullName>
    </recommendedName>
    <alternativeName>
        <fullName evidence="12">Retinal short-chain dehydrogenase/reductase 1</fullName>
    </alternativeName>
</protein>
<feature type="domain" description="Peptidase S8/S53" evidence="14">
    <location>
        <begin position="578"/>
        <end position="787"/>
    </location>
</feature>
<evidence type="ECO:0000313" key="17">
    <source>
        <dbReference type="Proteomes" id="UP000824596"/>
    </source>
</evidence>
<dbReference type="RefSeq" id="XP_044720951.1">
    <property type="nucleotide sequence ID" value="XM_044864419.1"/>
</dbReference>
<comment type="subcellular location">
    <subcellularLocation>
        <location evidence="1">Membrane</location>
        <topology evidence="1">Multi-pass membrane protein</topology>
    </subcellularLocation>
</comment>
<evidence type="ECO:0000256" key="9">
    <source>
        <dbReference type="ARBA" id="ARBA00023136"/>
    </source>
</evidence>
<dbReference type="PRINTS" id="PR00080">
    <property type="entry name" value="SDRFAMILY"/>
</dbReference>
<feature type="active site" description="Charge relay system" evidence="13">
    <location>
        <position position="585"/>
    </location>
</feature>
<dbReference type="GO" id="GO:0052650">
    <property type="term" value="F:all-trans-retinol dehydrogenase (NADP+) activity"/>
    <property type="evidence" value="ECO:0007669"/>
    <property type="project" value="UniProtKB-ARBA"/>
</dbReference>
<dbReference type="Pfam" id="PF00082">
    <property type="entry name" value="Peptidase_S8"/>
    <property type="match status" value="1"/>
</dbReference>
<dbReference type="GO" id="GO:0004252">
    <property type="term" value="F:serine-type endopeptidase activity"/>
    <property type="evidence" value="ECO:0007669"/>
    <property type="project" value="UniProtKB-UniRule"/>
</dbReference>